<gene>
    <name evidence="10" type="ORF">N7U62_10455</name>
</gene>
<feature type="chain" id="PRO_5047372250" evidence="8">
    <location>
        <begin position="21"/>
        <end position="1029"/>
    </location>
</feature>
<evidence type="ECO:0000256" key="2">
    <source>
        <dbReference type="ARBA" id="ARBA00022448"/>
    </source>
</evidence>
<comment type="similarity">
    <text evidence="7">Belongs to the TonB-dependent receptor family.</text>
</comment>
<protein>
    <submittedName>
        <fullName evidence="10">SusC/RagA family TonB-linked outer membrane protein</fullName>
    </submittedName>
</protein>
<evidence type="ECO:0000256" key="3">
    <source>
        <dbReference type="ARBA" id="ARBA00022452"/>
    </source>
</evidence>
<dbReference type="SUPFAM" id="SSF56935">
    <property type="entry name" value="Porins"/>
    <property type="match status" value="1"/>
</dbReference>
<dbReference type="SUPFAM" id="SSF49464">
    <property type="entry name" value="Carboxypeptidase regulatory domain-like"/>
    <property type="match status" value="1"/>
</dbReference>
<dbReference type="PROSITE" id="PS52016">
    <property type="entry name" value="TONB_DEPENDENT_REC_3"/>
    <property type="match status" value="1"/>
</dbReference>
<dbReference type="Proteomes" id="UP001300692">
    <property type="component" value="Unassembled WGS sequence"/>
</dbReference>
<dbReference type="InterPro" id="IPR023996">
    <property type="entry name" value="TonB-dep_OMP_SusC/RagA"/>
</dbReference>
<feature type="signal peptide" evidence="8">
    <location>
        <begin position="1"/>
        <end position="20"/>
    </location>
</feature>
<feature type="domain" description="TonB-dependent receptor plug" evidence="9">
    <location>
        <begin position="115"/>
        <end position="240"/>
    </location>
</feature>
<dbReference type="Pfam" id="PF07715">
    <property type="entry name" value="Plug"/>
    <property type="match status" value="1"/>
</dbReference>
<comment type="caution">
    <text evidence="10">The sequence shown here is derived from an EMBL/GenBank/DDBJ whole genome shotgun (WGS) entry which is preliminary data.</text>
</comment>
<dbReference type="RefSeq" id="WP_264137912.1">
    <property type="nucleotide sequence ID" value="NZ_JAOYOD010000001.1"/>
</dbReference>
<keyword evidence="6 7" id="KW-0998">Cell outer membrane</keyword>
<proteinExistence type="inferred from homology"/>
<dbReference type="InterPro" id="IPR039426">
    <property type="entry name" value="TonB-dep_rcpt-like"/>
</dbReference>
<dbReference type="InterPro" id="IPR037066">
    <property type="entry name" value="Plug_dom_sf"/>
</dbReference>
<dbReference type="InterPro" id="IPR008969">
    <property type="entry name" value="CarboxyPept-like_regulatory"/>
</dbReference>
<dbReference type="EMBL" id="JAOYOD010000001">
    <property type="protein sequence ID" value="MCV9387085.1"/>
    <property type="molecule type" value="Genomic_DNA"/>
</dbReference>
<dbReference type="InterPro" id="IPR023997">
    <property type="entry name" value="TonB-dep_OMP_SusC/RagA_CS"/>
</dbReference>
<evidence type="ECO:0000256" key="6">
    <source>
        <dbReference type="ARBA" id="ARBA00023237"/>
    </source>
</evidence>
<name>A0ABT3CTP5_9BACT</name>
<dbReference type="Gene3D" id="2.40.170.20">
    <property type="entry name" value="TonB-dependent receptor, beta-barrel domain"/>
    <property type="match status" value="1"/>
</dbReference>
<keyword evidence="11" id="KW-1185">Reference proteome</keyword>
<evidence type="ECO:0000313" key="10">
    <source>
        <dbReference type="EMBL" id="MCV9387085.1"/>
    </source>
</evidence>
<evidence type="ECO:0000256" key="8">
    <source>
        <dbReference type="SAM" id="SignalP"/>
    </source>
</evidence>
<keyword evidence="3 7" id="KW-1134">Transmembrane beta strand</keyword>
<organism evidence="10 11">
    <name type="scientific">Reichenbachiella ulvae</name>
    <dbReference type="NCBI Taxonomy" id="2980104"/>
    <lineage>
        <taxon>Bacteria</taxon>
        <taxon>Pseudomonadati</taxon>
        <taxon>Bacteroidota</taxon>
        <taxon>Cytophagia</taxon>
        <taxon>Cytophagales</taxon>
        <taxon>Reichenbachiellaceae</taxon>
        <taxon>Reichenbachiella</taxon>
    </lineage>
</organism>
<sequence>MIKRLLILSLAICTVFFVQAQTRTVSGTVTDSADGSPLPGVNVLVKGTSTGTVTDINGAYSVEASASDVLVFSFIGYASSEQTVGAKSTIDFAMSADVSELDEVVVTALGISREKKSLGYAVTEVGGDEVTEAKEANFVNSLSGKVAGLQVSQNAAGMAGSSRVVLRGNSSLTGNNNVLYVVDGLPIDNTSNGDQADEYGNGLDLGNGVSDINPEDIESISVLKGATAAALYGSRATNGVILITTKKGRSGKGLGVSYTSNFVMDEAAYFPELQDEYGQGYDGTIPTDINVLRTNGSWGEKLQGQNALLWTGEEGAYSAQPDNMKDFFDLGTTWTNTVAIDGGSDAATYRLAYTNVSNKGIVPNSELKRNSLTLRGTAKLSSKLSADTKVTYVNQEATNRPSMSGWGDNVMLNLVNMPRNTSLSDLENYMNEDGSVSVPVSAYGNNPYHTVNENGNSDTRNRVFGVASLNYNLTDWMKLMVRGGTDYTAQQFKSYTASSHPFYAERLEDVLYTSQESNYDFLVSINKDISSNFSVGVNLGGNIRKNKRTVTGYVGSGYVFDGIYNILNTKTKTVKETAGIYEKEVQSLYASGQFGFLNAIFVDWTARNDWSSTLPEDNNSYFYPSISTSIVVSDLVPGLSNNVLSMLKVRASFAQTGNDTDPYNLSSNYVVDSNPYLGLNTAHTPTTLNNANLKPELTNSIEGGIDAQFLGGKIGLDLTFYQSTTSDQIIPIGTATESGYSNKIINAGEVENKGFELGLTATIIDRTDFTWKSRLNLSSNETSVIELDPANGIEVLPMAPGGGGGVFFVNATAGGGYGEIVGFGYKRNEQGQIVVDSEGLPLAADERQSFGDFNPDLLGGWSNTLTYKNISLDFLINFRQGGKIMSVTAATLDGQGNSARSLEGRDGGIIVPNSVTEAGDPNTTSVSAQRYWGSSYGSRQIIEDYVKDGDFIKFKELTLSYRLPNSLTDKTPFSNVKLGVMGRNLFFISREIKDFDPEAYSYTSGNAQGIEAYALPATRSYGFNLSVNF</sequence>
<dbReference type="Gene3D" id="2.170.130.10">
    <property type="entry name" value="TonB-dependent receptor, plug domain"/>
    <property type="match status" value="1"/>
</dbReference>
<evidence type="ECO:0000259" key="9">
    <source>
        <dbReference type="Pfam" id="PF07715"/>
    </source>
</evidence>
<evidence type="ECO:0000256" key="7">
    <source>
        <dbReference type="PROSITE-ProRule" id="PRU01360"/>
    </source>
</evidence>
<dbReference type="InterPro" id="IPR012910">
    <property type="entry name" value="Plug_dom"/>
</dbReference>
<dbReference type="Gene3D" id="2.60.40.1120">
    <property type="entry name" value="Carboxypeptidase-like, regulatory domain"/>
    <property type="match status" value="1"/>
</dbReference>
<keyword evidence="2 7" id="KW-0813">Transport</keyword>
<dbReference type="Pfam" id="PF13715">
    <property type="entry name" value="CarbopepD_reg_2"/>
    <property type="match status" value="1"/>
</dbReference>
<keyword evidence="4 7" id="KW-0812">Transmembrane</keyword>
<dbReference type="NCBIfam" id="TIGR04056">
    <property type="entry name" value="OMP_RagA_SusC"/>
    <property type="match status" value="1"/>
</dbReference>
<evidence type="ECO:0000256" key="4">
    <source>
        <dbReference type="ARBA" id="ARBA00022692"/>
    </source>
</evidence>
<accession>A0ABT3CTP5</accession>
<dbReference type="InterPro" id="IPR036942">
    <property type="entry name" value="Beta-barrel_TonB_sf"/>
</dbReference>
<evidence type="ECO:0000313" key="11">
    <source>
        <dbReference type="Proteomes" id="UP001300692"/>
    </source>
</evidence>
<evidence type="ECO:0000256" key="1">
    <source>
        <dbReference type="ARBA" id="ARBA00004571"/>
    </source>
</evidence>
<reference evidence="10 11" key="1">
    <citation type="submission" date="2022-10" db="EMBL/GenBank/DDBJ databases">
        <title>Comparative genomics and taxonomic characterization of three novel marine species of genus Reichenbachiella exhibiting antioxidant and polysaccharide degradation activities.</title>
        <authorList>
            <person name="Muhammad N."/>
            <person name="Lee Y.-J."/>
            <person name="Ko J."/>
            <person name="Kim S.-G."/>
        </authorList>
    </citation>
    <scope>NUCLEOTIDE SEQUENCE [LARGE SCALE GENOMIC DNA]</scope>
    <source>
        <strain evidence="10 11">ABR2-5</strain>
    </source>
</reference>
<dbReference type="NCBIfam" id="TIGR04057">
    <property type="entry name" value="SusC_RagA_signa"/>
    <property type="match status" value="1"/>
</dbReference>
<evidence type="ECO:0000256" key="5">
    <source>
        <dbReference type="ARBA" id="ARBA00023136"/>
    </source>
</evidence>
<keyword evidence="5 7" id="KW-0472">Membrane</keyword>
<comment type="subcellular location">
    <subcellularLocation>
        <location evidence="1 7">Cell outer membrane</location>
        <topology evidence="1 7">Multi-pass membrane protein</topology>
    </subcellularLocation>
</comment>
<keyword evidence="8" id="KW-0732">Signal</keyword>